<dbReference type="GeneID" id="92364623"/>
<reference evidence="3 4" key="1">
    <citation type="submission" date="2016-10" db="EMBL/GenBank/DDBJ databases">
        <title>Reductive evolution of mitochondrial metabolism and differential evolution of invasion-related proteins in Cryptosporidium.</title>
        <authorList>
            <person name="Liu S."/>
            <person name="Roellig D.M."/>
            <person name="Guo Y."/>
            <person name="Li N."/>
            <person name="Frace M.A."/>
            <person name="Tang K."/>
            <person name="Zhang L."/>
            <person name="Feng Y."/>
            <person name="Xiao L."/>
        </authorList>
    </citation>
    <scope>NUCLEOTIDE SEQUENCE [LARGE SCALE GENOMIC DNA]</scope>
    <source>
        <strain evidence="3">30847</strain>
    </source>
</reference>
<dbReference type="GO" id="GO:0000775">
    <property type="term" value="C:chromosome, centromeric region"/>
    <property type="evidence" value="ECO:0007669"/>
    <property type="project" value="TreeGrafter"/>
</dbReference>
<dbReference type="GO" id="GO:0031390">
    <property type="term" value="C:Ctf18 RFC-like complex"/>
    <property type="evidence" value="ECO:0007669"/>
    <property type="project" value="InterPro"/>
</dbReference>
<evidence type="ECO:0000256" key="2">
    <source>
        <dbReference type="ARBA" id="ARBA00022705"/>
    </source>
</evidence>
<organism evidence="3 4">
    <name type="scientific">Cryptosporidium andersoni</name>
    <dbReference type="NCBI Taxonomy" id="117008"/>
    <lineage>
        <taxon>Eukaryota</taxon>
        <taxon>Sar</taxon>
        <taxon>Alveolata</taxon>
        <taxon>Apicomplexa</taxon>
        <taxon>Conoidasida</taxon>
        <taxon>Coccidia</taxon>
        <taxon>Eucoccidiorida</taxon>
        <taxon>Eimeriorina</taxon>
        <taxon>Cryptosporidiidae</taxon>
        <taxon>Cryptosporidium</taxon>
    </lineage>
</organism>
<evidence type="ECO:0000313" key="3">
    <source>
        <dbReference type="EMBL" id="OII75077.1"/>
    </source>
</evidence>
<dbReference type="GO" id="GO:0034088">
    <property type="term" value="P:maintenance of mitotic sister chromatid cohesion"/>
    <property type="evidence" value="ECO:0007669"/>
    <property type="project" value="TreeGrafter"/>
</dbReference>
<accession>A0A1J4MQA8</accession>
<dbReference type="GO" id="GO:0006260">
    <property type="term" value="P:DNA replication"/>
    <property type="evidence" value="ECO:0007669"/>
    <property type="project" value="UniProtKB-KW"/>
</dbReference>
<evidence type="ECO:0000256" key="1">
    <source>
        <dbReference type="ARBA" id="ARBA00007017"/>
    </source>
</evidence>
<dbReference type="InterPro" id="IPR019128">
    <property type="entry name" value="Dcc1"/>
</dbReference>
<dbReference type="VEuPathDB" id="CryptoDB:cand_004380"/>
<sequence length="477" mass="55730">MSIQYHPQYSSQLKDGWFLIQLEKECEDFVETGNILWLKGRAGKGSPTVLCTEDETFIMRRDKCSNLSYIALQLTHDTLDNTNSENLNDTEDINIIGQTQSVIGLIKSPPLLNKIDEIFREYTNKENSYPNPKTLNEIFLRTQSSIKELINYLLKYDTMVFCDSKGLWYPIDDSILMFFADSILIYGAAKKVKFSNLTLHECGILLTEQLNIQENLELKNYRTDEENENNRLYWYIRKILQYPLSILMVLKHFLLIPEDDNICANFLNIKILNESTILKQPLTDFMDLSGIKDLRVNFSSKQIQRTLALHILKANKILKIDEYIKQFEDMIISYIPMEINELEFHNLTLDTKAVGDSSISKPDTTNLFYGFPNLEYHPSNPGIRFDILAGNAYYNDINDSIIYCPHYTLPNHPRKRLAKLFQLKKFWHISEITPYMQPIIYTNSKVESLCLQHCSICEIMYNNVALRYFYNRNLPID</sequence>
<dbReference type="PANTHER" id="PTHR13395:SF6">
    <property type="entry name" value="SISTER CHROMATID COHESION PROTEIN DCC1"/>
    <property type="match status" value="1"/>
</dbReference>
<dbReference type="GO" id="GO:0000785">
    <property type="term" value="C:chromatin"/>
    <property type="evidence" value="ECO:0007669"/>
    <property type="project" value="TreeGrafter"/>
</dbReference>
<dbReference type="AlphaFoldDB" id="A0A1J4MQA8"/>
<comment type="caution">
    <text evidence="3">The sequence shown here is derived from an EMBL/GenBank/DDBJ whole genome shotgun (WGS) entry which is preliminary data.</text>
</comment>
<evidence type="ECO:0000313" key="4">
    <source>
        <dbReference type="Proteomes" id="UP000186804"/>
    </source>
</evidence>
<dbReference type="RefSeq" id="XP_067067347.1">
    <property type="nucleotide sequence ID" value="XM_067210681.1"/>
</dbReference>
<name>A0A1J4MQA8_9CRYT</name>
<comment type="similarity">
    <text evidence="1">Belongs to the DCC1 family.</text>
</comment>
<dbReference type="EMBL" id="LRBS01000091">
    <property type="protein sequence ID" value="OII75077.1"/>
    <property type="molecule type" value="Genomic_DNA"/>
</dbReference>
<proteinExistence type="inferred from homology"/>
<protein>
    <submittedName>
        <fullName evidence="3">Uncharacterized protein</fullName>
    </submittedName>
</protein>
<keyword evidence="4" id="KW-1185">Reference proteome</keyword>
<dbReference type="Proteomes" id="UP000186804">
    <property type="component" value="Unassembled WGS sequence"/>
</dbReference>
<gene>
    <name evidence="3" type="ORF">cand_004380</name>
</gene>
<dbReference type="Pfam" id="PF09724">
    <property type="entry name" value="Dcc1"/>
    <property type="match status" value="2"/>
</dbReference>
<keyword evidence="2" id="KW-0235">DNA replication</keyword>
<dbReference type="OrthoDB" id="5199543at2759"/>
<dbReference type="PANTHER" id="PTHR13395">
    <property type="entry name" value="SISTER CHROMATID COHESION PROTEIN DCC1-RELATED"/>
    <property type="match status" value="1"/>
</dbReference>